<evidence type="ECO:0000259" key="5">
    <source>
        <dbReference type="PROSITE" id="PS50222"/>
    </source>
</evidence>
<dbReference type="Ensembl" id="ENSOABT00000013473.2">
    <property type="protein sequence ID" value="ENSOABP00000013046.2"/>
    <property type="gene ID" value="ENSOABG00000006603.2"/>
</dbReference>
<name>A0A668SF37_OREAU</name>
<dbReference type="Gene3D" id="1.10.238.230">
    <property type="match status" value="1"/>
</dbReference>
<dbReference type="PROSITE" id="PS00018">
    <property type="entry name" value="EF_HAND_1"/>
    <property type="match status" value="1"/>
</dbReference>
<dbReference type="InterPro" id="IPR041534">
    <property type="entry name" value="EF-hand_13"/>
</dbReference>
<dbReference type="PROSITE" id="PS50222">
    <property type="entry name" value="EF_HAND_2"/>
    <property type="match status" value="1"/>
</dbReference>
<dbReference type="GO" id="GO:0019888">
    <property type="term" value="F:protein phosphatase regulator activity"/>
    <property type="evidence" value="ECO:0007669"/>
    <property type="project" value="TreeGrafter"/>
</dbReference>
<gene>
    <name evidence="6" type="primary">PPP2R3B</name>
</gene>
<feature type="domain" description="EF-hand" evidence="5">
    <location>
        <begin position="398"/>
        <end position="433"/>
    </location>
</feature>
<keyword evidence="1" id="KW-0479">Metal-binding</keyword>
<dbReference type="FunFam" id="1.10.238.10:FF:000628">
    <property type="entry name" value="Serine/threonine-protein phosphatase 2A regulatory subunit B'' subunit beta"/>
    <property type="match status" value="1"/>
</dbReference>
<feature type="compositionally biased region" description="Low complexity" evidence="4">
    <location>
        <begin position="78"/>
        <end position="100"/>
    </location>
</feature>
<dbReference type="Pfam" id="PF13499">
    <property type="entry name" value="EF-hand_7"/>
    <property type="match status" value="1"/>
</dbReference>
<dbReference type="Gene3D" id="1.10.238.220">
    <property type="match status" value="1"/>
</dbReference>
<comment type="function">
    <text evidence="3">The B regulatory subunit might modulate substrate selectivity and catalytic activity, and might also direct the localization of the catalytic enzyme to a particular subcellular compartment.</text>
</comment>
<dbReference type="GO" id="GO:0005509">
    <property type="term" value="F:calcium ion binding"/>
    <property type="evidence" value="ECO:0007669"/>
    <property type="project" value="InterPro"/>
</dbReference>
<keyword evidence="7" id="KW-1185">Reference proteome</keyword>
<dbReference type="Pfam" id="PF17958">
    <property type="entry name" value="EF-hand_13"/>
    <property type="match status" value="1"/>
</dbReference>
<evidence type="ECO:0000256" key="4">
    <source>
        <dbReference type="SAM" id="MobiDB-lite"/>
    </source>
</evidence>
<proteinExistence type="predicted"/>
<evidence type="ECO:0000313" key="7">
    <source>
        <dbReference type="Proteomes" id="UP000472276"/>
    </source>
</evidence>
<dbReference type="FunFam" id="1.10.238.220:FF:000001">
    <property type="entry name" value="Serine/threonine-protein phosphatase 2A regulatory subunit B'' subunit alpha"/>
    <property type="match status" value="1"/>
</dbReference>
<accession>A0A668SF37</accession>
<evidence type="ECO:0000256" key="2">
    <source>
        <dbReference type="ARBA" id="ARBA00022837"/>
    </source>
</evidence>
<dbReference type="FunFam" id="1.10.238.230:FF:000001">
    <property type="entry name" value="Serine/threonine-protein phosphatase 2A regulatory subunit B'' subunit beta"/>
    <property type="match status" value="1"/>
</dbReference>
<dbReference type="Gene3D" id="1.10.238.10">
    <property type="entry name" value="EF-hand"/>
    <property type="match status" value="1"/>
</dbReference>
<evidence type="ECO:0000256" key="1">
    <source>
        <dbReference type="ARBA" id="ARBA00022723"/>
    </source>
</evidence>
<sequence length="593" mass="68254">MPSPQVLQPVLKMKVDELFLNWLSDPTTQSILKDYLDLIKSGQPVELSIGDAQDKRSLSFNENNNVASQKNLAEKKPAPLSTPFSTPSTSTLPSRSSSNTRMTGPSGRVLRRSLSTKKAQVRTEEPVTTALSESIPKFYFPQGRPQANLNIDGLISKIEKIFSQFPNERATIEDMGQVAKACECPLYWKVPLFCSAGGDRTGFVSVHKFVAMWRKTLLTCHDDASKFVHLLAKPGCNYLEQDDFIPFLQDVVNSHPGLAFLKEAPDFHSRYITTVIQRVFYNVNRSWTGKITCSELRKSNFLQNVALLEQEEDVNQLTEFFSYEHFYVIYCKFWELDTDHDLYIDQKDLAGHNDQAISQKMIERIFSGTVTRDRRVYKEGRLSYADFVWFLISEEDKKTDTSIEYWFRCMDLDGDGVLSMYELEYFYEEQCQKLEAMAIEPLPFEDCLCQMLDLVKPEVEGKITLRDLKRCKLAHIFFDTFFNIEKYLDHEQKDPFSVIREVETDGQELSNWEKYAAEEYDILVAEEAANDQCNDVYENPLSPLGQHISSELGLTKRHFFEIPTPHCNLDLDEYEPSVNHRDQLMLTPACLAP</sequence>
<dbReference type="SUPFAM" id="SSF47473">
    <property type="entry name" value="EF-hand"/>
    <property type="match status" value="2"/>
</dbReference>
<dbReference type="Pfam" id="PF21161">
    <property type="entry name" value="P2R3B_EF-hand"/>
    <property type="match status" value="1"/>
</dbReference>
<evidence type="ECO:0000313" key="6">
    <source>
        <dbReference type="Ensembl" id="ENSOABP00000013046.2"/>
    </source>
</evidence>
<keyword evidence="2" id="KW-0106">Calcium</keyword>
<reference evidence="6" key="1">
    <citation type="submission" date="2025-08" db="UniProtKB">
        <authorList>
            <consortium name="Ensembl"/>
        </authorList>
    </citation>
    <scope>IDENTIFICATION</scope>
</reference>
<organism evidence="6 7">
    <name type="scientific">Oreochromis aureus</name>
    <name type="common">Israeli tilapia</name>
    <name type="synonym">Chromis aureus</name>
    <dbReference type="NCBI Taxonomy" id="47969"/>
    <lineage>
        <taxon>Eukaryota</taxon>
        <taxon>Metazoa</taxon>
        <taxon>Chordata</taxon>
        <taxon>Craniata</taxon>
        <taxon>Vertebrata</taxon>
        <taxon>Euteleostomi</taxon>
        <taxon>Actinopterygii</taxon>
        <taxon>Neopterygii</taxon>
        <taxon>Teleostei</taxon>
        <taxon>Neoteleostei</taxon>
        <taxon>Acanthomorphata</taxon>
        <taxon>Ovalentaria</taxon>
        <taxon>Cichlomorphae</taxon>
        <taxon>Cichliformes</taxon>
        <taxon>Cichlidae</taxon>
        <taxon>African cichlids</taxon>
        <taxon>Pseudocrenilabrinae</taxon>
        <taxon>Oreochromini</taxon>
        <taxon>Oreochromis</taxon>
    </lineage>
</organism>
<dbReference type="InterPro" id="IPR048855">
    <property type="entry name" value="P2R3A_B_D_EF-hand"/>
</dbReference>
<dbReference type="AlphaFoldDB" id="A0A668SF37"/>
<dbReference type="InterPro" id="IPR018247">
    <property type="entry name" value="EF_Hand_1_Ca_BS"/>
</dbReference>
<dbReference type="PANTHER" id="PTHR14095">
    <property type="entry name" value="PHOSPHATASE 2A REGULATORY SUBUNIT-RELATED"/>
    <property type="match status" value="1"/>
</dbReference>
<dbReference type="InterPro" id="IPR002048">
    <property type="entry name" value="EF_hand_dom"/>
</dbReference>
<evidence type="ECO:0000256" key="3">
    <source>
        <dbReference type="ARBA" id="ARBA00093310"/>
    </source>
</evidence>
<dbReference type="PANTHER" id="PTHR14095:SF1">
    <property type="entry name" value="SERINE_THREONINE-PROTEIN PHOSPHATASE 2A REGULATORY SUBUNIT B'' SUBUNIT BETA"/>
    <property type="match status" value="1"/>
</dbReference>
<dbReference type="InterPro" id="IPR011992">
    <property type="entry name" value="EF-hand-dom_pair"/>
</dbReference>
<dbReference type="Proteomes" id="UP000472276">
    <property type="component" value="Unassembled WGS sequence"/>
</dbReference>
<dbReference type="GO" id="GO:0000159">
    <property type="term" value="C:protein phosphatase type 2A complex"/>
    <property type="evidence" value="ECO:0007669"/>
    <property type="project" value="TreeGrafter"/>
</dbReference>
<feature type="region of interest" description="Disordered" evidence="4">
    <location>
        <begin position="69"/>
        <end position="108"/>
    </location>
</feature>
<protein>
    <recommendedName>
        <fullName evidence="5">EF-hand domain-containing protein</fullName>
    </recommendedName>
</protein>
<reference evidence="6" key="2">
    <citation type="submission" date="2025-09" db="UniProtKB">
        <authorList>
            <consortium name="Ensembl"/>
        </authorList>
    </citation>
    <scope>IDENTIFICATION</scope>
</reference>